<accession>A0A0C9Z9V1</accession>
<protein>
    <submittedName>
        <fullName evidence="2">Uncharacterized protein</fullName>
    </submittedName>
</protein>
<evidence type="ECO:0000313" key="2">
    <source>
        <dbReference type="EMBL" id="KIK34285.1"/>
    </source>
</evidence>
<evidence type="ECO:0000256" key="1">
    <source>
        <dbReference type="SAM" id="Phobius"/>
    </source>
</evidence>
<dbReference type="AlphaFoldDB" id="A0A0C9Z9V1"/>
<feature type="transmembrane region" description="Helical" evidence="1">
    <location>
        <begin position="12"/>
        <end position="36"/>
    </location>
</feature>
<reference evidence="3" key="2">
    <citation type="submission" date="2015-01" db="EMBL/GenBank/DDBJ databases">
        <title>Evolutionary Origins and Diversification of the Mycorrhizal Mutualists.</title>
        <authorList>
            <consortium name="DOE Joint Genome Institute"/>
            <consortium name="Mycorrhizal Genomics Consortium"/>
            <person name="Kohler A."/>
            <person name="Kuo A."/>
            <person name="Nagy L.G."/>
            <person name="Floudas D."/>
            <person name="Copeland A."/>
            <person name="Barry K.W."/>
            <person name="Cichocki N."/>
            <person name="Veneault-Fourrey C."/>
            <person name="LaButti K."/>
            <person name="Lindquist E.A."/>
            <person name="Lipzen A."/>
            <person name="Lundell T."/>
            <person name="Morin E."/>
            <person name="Murat C."/>
            <person name="Riley R."/>
            <person name="Ohm R."/>
            <person name="Sun H."/>
            <person name="Tunlid A."/>
            <person name="Henrissat B."/>
            <person name="Grigoriev I.V."/>
            <person name="Hibbett D.S."/>
            <person name="Martin F."/>
        </authorList>
    </citation>
    <scope>NUCLEOTIDE SEQUENCE [LARGE SCALE GENOMIC DNA]</scope>
    <source>
        <strain evidence="3">UH-Slu-Lm8-n1</strain>
    </source>
</reference>
<dbReference type="HOGENOM" id="CLU_2086383_0_0_1"/>
<proteinExistence type="predicted"/>
<keyword evidence="3" id="KW-1185">Reference proteome</keyword>
<organism evidence="2 3">
    <name type="scientific">Suillus luteus UH-Slu-Lm8-n1</name>
    <dbReference type="NCBI Taxonomy" id="930992"/>
    <lineage>
        <taxon>Eukaryota</taxon>
        <taxon>Fungi</taxon>
        <taxon>Dikarya</taxon>
        <taxon>Basidiomycota</taxon>
        <taxon>Agaricomycotina</taxon>
        <taxon>Agaricomycetes</taxon>
        <taxon>Agaricomycetidae</taxon>
        <taxon>Boletales</taxon>
        <taxon>Suillineae</taxon>
        <taxon>Suillaceae</taxon>
        <taxon>Suillus</taxon>
    </lineage>
</organism>
<sequence>MTAYNFASRNLASLMTGFGISSIVFLILTAQIWIYFRRHMIRSRENRQNKLLVAFIWLIQAAQMAITTRISSFHTMEFEDIPRFIDHILTEWSLNAGMCVSRVFLLPTLDLKLTVVP</sequence>
<evidence type="ECO:0000313" key="3">
    <source>
        <dbReference type="Proteomes" id="UP000054485"/>
    </source>
</evidence>
<keyword evidence="1" id="KW-1133">Transmembrane helix</keyword>
<dbReference type="InParanoid" id="A0A0C9Z9V1"/>
<gene>
    <name evidence="2" type="ORF">CY34DRAFT_649596</name>
</gene>
<keyword evidence="1" id="KW-0472">Membrane</keyword>
<keyword evidence="1" id="KW-0812">Transmembrane</keyword>
<reference evidence="2 3" key="1">
    <citation type="submission" date="2014-04" db="EMBL/GenBank/DDBJ databases">
        <authorList>
            <consortium name="DOE Joint Genome Institute"/>
            <person name="Kuo A."/>
            <person name="Ruytinx J."/>
            <person name="Rineau F."/>
            <person name="Colpaert J."/>
            <person name="Kohler A."/>
            <person name="Nagy L.G."/>
            <person name="Floudas D."/>
            <person name="Copeland A."/>
            <person name="Barry K.W."/>
            <person name="Cichocki N."/>
            <person name="Veneault-Fourrey C."/>
            <person name="LaButti K."/>
            <person name="Lindquist E.A."/>
            <person name="Lipzen A."/>
            <person name="Lundell T."/>
            <person name="Morin E."/>
            <person name="Murat C."/>
            <person name="Sun H."/>
            <person name="Tunlid A."/>
            <person name="Henrissat B."/>
            <person name="Grigoriev I.V."/>
            <person name="Hibbett D.S."/>
            <person name="Martin F."/>
            <person name="Nordberg H.P."/>
            <person name="Cantor M.N."/>
            <person name="Hua S.X."/>
        </authorList>
    </citation>
    <scope>NUCLEOTIDE SEQUENCE [LARGE SCALE GENOMIC DNA]</scope>
    <source>
        <strain evidence="2 3">UH-Slu-Lm8-n1</strain>
    </source>
</reference>
<dbReference type="OrthoDB" id="2688788at2759"/>
<dbReference type="Proteomes" id="UP000054485">
    <property type="component" value="Unassembled WGS sequence"/>
</dbReference>
<name>A0A0C9Z9V1_9AGAM</name>
<dbReference type="EMBL" id="KN835779">
    <property type="protein sequence ID" value="KIK34285.1"/>
    <property type="molecule type" value="Genomic_DNA"/>
</dbReference>